<proteinExistence type="predicted"/>
<organism evidence="2 3">
    <name type="scientific">Nonomuraea salmonea</name>
    <dbReference type="NCBI Taxonomy" id="46181"/>
    <lineage>
        <taxon>Bacteria</taxon>
        <taxon>Bacillati</taxon>
        <taxon>Actinomycetota</taxon>
        <taxon>Actinomycetes</taxon>
        <taxon>Streptosporangiales</taxon>
        <taxon>Streptosporangiaceae</taxon>
        <taxon>Nonomuraea</taxon>
    </lineage>
</organism>
<reference evidence="2 3" key="1">
    <citation type="submission" date="2024-09" db="EMBL/GenBank/DDBJ databases">
        <authorList>
            <person name="Sun Q."/>
            <person name="Mori K."/>
        </authorList>
    </citation>
    <scope>NUCLEOTIDE SEQUENCE [LARGE SCALE GENOMIC DNA]</scope>
    <source>
        <strain evidence="2 3">JCM 3324</strain>
    </source>
</reference>
<keyword evidence="3" id="KW-1185">Reference proteome</keyword>
<sequence length="113" mass="12325">MSSGRANDVVSGGRANAVATGNVLANIRTHTSAGSVVFRAQGSHATVSLVHRQVRSARSSCFWGYVLRIPGENQIHCHWRRARPKRRGRSPITGTVTTRGAVLSQEAEQTYRK</sequence>
<dbReference type="EMBL" id="JBHMCF010000046">
    <property type="protein sequence ID" value="MFB9476176.1"/>
    <property type="molecule type" value="Genomic_DNA"/>
</dbReference>
<name>A0ABV5P1X0_9ACTN</name>
<gene>
    <name evidence="2" type="ORF">ACFFR3_42340</name>
</gene>
<protein>
    <submittedName>
        <fullName evidence="2">Uncharacterized protein</fullName>
    </submittedName>
</protein>
<comment type="caution">
    <text evidence="2">The sequence shown here is derived from an EMBL/GenBank/DDBJ whole genome shotgun (WGS) entry which is preliminary data.</text>
</comment>
<evidence type="ECO:0000313" key="3">
    <source>
        <dbReference type="Proteomes" id="UP001589568"/>
    </source>
</evidence>
<evidence type="ECO:0000313" key="2">
    <source>
        <dbReference type="EMBL" id="MFB9476176.1"/>
    </source>
</evidence>
<accession>A0ABV5P1X0</accession>
<feature type="region of interest" description="Disordered" evidence="1">
    <location>
        <begin position="82"/>
        <end position="113"/>
    </location>
</feature>
<dbReference type="RefSeq" id="WP_345404867.1">
    <property type="nucleotide sequence ID" value="NZ_BAAAXS010000001.1"/>
</dbReference>
<evidence type="ECO:0000256" key="1">
    <source>
        <dbReference type="SAM" id="MobiDB-lite"/>
    </source>
</evidence>
<dbReference type="Proteomes" id="UP001589568">
    <property type="component" value="Unassembled WGS sequence"/>
</dbReference>